<dbReference type="PANTHER" id="PTHR11918">
    <property type="entry name" value="RADICAL SAM PROTEINS"/>
    <property type="match status" value="1"/>
</dbReference>
<organism evidence="10">
    <name type="scientific">Flexilinea flocculi</name>
    <dbReference type="NCBI Taxonomy" id="1678840"/>
    <lineage>
        <taxon>Bacteria</taxon>
        <taxon>Bacillati</taxon>
        <taxon>Chloroflexota</taxon>
        <taxon>Anaerolineae</taxon>
        <taxon>Anaerolineales</taxon>
        <taxon>Anaerolineaceae</taxon>
        <taxon>Flexilinea</taxon>
    </lineage>
</organism>
<dbReference type="InterPro" id="IPR023404">
    <property type="entry name" value="rSAM_horseshoe"/>
</dbReference>
<feature type="domain" description="MTTase N-terminal" evidence="8">
    <location>
        <begin position="1"/>
        <end position="112"/>
    </location>
</feature>
<reference evidence="10" key="1">
    <citation type="journal article" date="2015" name="Genome Announc.">
        <title>Draft Genome Sequence of Anaerolineae Strain TC1, a Novel Isolate from a Methanogenic Wastewater Treatment System.</title>
        <authorList>
            <person name="Matsuura N."/>
            <person name="Tourlousse D.M."/>
            <person name="Sun L."/>
            <person name="Toyonaga M."/>
            <person name="Kuroda K."/>
            <person name="Ohashi A."/>
            <person name="Cruz R."/>
            <person name="Yamaguchi T."/>
            <person name="Sekiguchi Y."/>
        </authorList>
    </citation>
    <scope>NUCLEOTIDE SEQUENCE [LARGE SCALE GENOMIC DNA]</scope>
    <source>
        <strain evidence="10">TC1</strain>
    </source>
</reference>
<keyword evidence="2" id="KW-0004">4Fe-4S</keyword>
<proteinExistence type="predicted"/>
<dbReference type="PROSITE" id="PS01278">
    <property type="entry name" value="MTTASE_RADICAL"/>
    <property type="match status" value="1"/>
</dbReference>
<comment type="cofactor">
    <cofactor evidence="1">
        <name>[4Fe-4S] cluster</name>
        <dbReference type="ChEBI" id="CHEBI:49883"/>
    </cofactor>
</comment>
<dbReference type="PANTHER" id="PTHR11918:SF45">
    <property type="entry name" value="THREONYLCARBAMOYLADENOSINE TRNA METHYLTHIOTRANSFERASE"/>
    <property type="match status" value="1"/>
</dbReference>
<dbReference type="RefSeq" id="WP_062283201.1">
    <property type="nucleotide sequence ID" value="NZ_DF968181.1"/>
</dbReference>
<dbReference type="EMBL" id="DF968181">
    <property type="protein sequence ID" value="GAP41619.1"/>
    <property type="molecule type" value="Genomic_DNA"/>
</dbReference>
<keyword evidence="5" id="KW-0479">Metal-binding</keyword>
<dbReference type="OrthoDB" id="9805215at2"/>
<keyword evidence="11" id="KW-1185">Reference proteome</keyword>
<dbReference type="SFLD" id="SFLDG01082">
    <property type="entry name" value="B12-binding_domain_containing"/>
    <property type="match status" value="1"/>
</dbReference>
<dbReference type="InterPro" id="IPR058240">
    <property type="entry name" value="rSAM_sf"/>
</dbReference>
<dbReference type="Pfam" id="PF00919">
    <property type="entry name" value="UPF0004"/>
    <property type="match status" value="1"/>
</dbReference>
<protein>
    <submittedName>
        <fullName evidence="10">MiaB-like tRNA modifying enzyme</fullName>
    </submittedName>
</protein>
<dbReference type="GO" id="GO:0051539">
    <property type="term" value="F:4 iron, 4 sulfur cluster binding"/>
    <property type="evidence" value="ECO:0007669"/>
    <property type="project" value="UniProtKB-KW"/>
</dbReference>
<evidence type="ECO:0000259" key="8">
    <source>
        <dbReference type="PROSITE" id="PS51449"/>
    </source>
</evidence>
<keyword evidence="6" id="KW-0408">Iron</keyword>
<dbReference type="SFLD" id="SFLDS00029">
    <property type="entry name" value="Radical_SAM"/>
    <property type="match status" value="1"/>
</dbReference>
<dbReference type="Pfam" id="PF04055">
    <property type="entry name" value="Radical_SAM"/>
    <property type="match status" value="1"/>
</dbReference>
<dbReference type="GO" id="GO:0035598">
    <property type="term" value="F:tRNA (N(6)-L-threonylcarbamoyladenosine(37)-C(2))-methylthiotransferase activity"/>
    <property type="evidence" value="ECO:0007669"/>
    <property type="project" value="TreeGrafter"/>
</dbReference>
<evidence type="ECO:0000313" key="11">
    <source>
        <dbReference type="Proteomes" id="UP000053370"/>
    </source>
</evidence>
<dbReference type="Proteomes" id="UP000053370">
    <property type="component" value="Unassembled WGS sequence"/>
</dbReference>
<dbReference type="InterPro" id="IPR013848">
    <property type="entry name" value="Methylthiotransferase_N"/>
</dbReference>
<accession>A0A0S7BYX3</accession>
<evidence type="ECO:0000256" key="3">
    <source>
        <dbReference type="ARBA" id="ARBA00022679"/>
    </source>
</evidence>
<evidence type="ECO:0000313" key="10">
    <source>
        <dbReference type="EMBL" id="GAP41619.1"/>
    </source>
</evidence>
<dbReference type="InterPro" id="IPR005839">
    <property type="entry name" value="Methylthiotransferase"/>
</dbReference>
<dbReference type="CDD" id="cd01335">
    <property type="entry name" value="Radical_SAM"/>
    <property type="match status" value="1"/>
</dbReference>
<evidence type="ECO:0000256" key="6">
    <source>
        <dbReference type="ARBA" id="ARBA00023004"/>
    </source>
</evidence>
<keyword evidence="3" id="KW-0808">Transferase</keyword>
<dbReference type="SUPFAM" id="SSF102114">
    <property type="entry name" value="Radical SAM enzymes"/>
    <property type="match status" value="1"/>
</dbReference>
<feature type="domain" description="Radical SAM core" evidence="9">
    <location>
        <begin position="128"/>
        <end position="357"/>
    </location>
</feature>
<evidence type="ECO:0000256" key="2">
    <source>
        <dbReference type="ARBA" id="ARBA00022485"/>
    </source>
</evidence>
<evidence type="ECO:0000256" key="5">
    <source>
        <dbReference type="ARBA" id="ARBA00022723"/>
    </source>
</evidence>
<dbReference type="Gene3D" id="3.80.30.20">
    <property type="entry name" value="tm_1862 like domain"/>
    <property type="match status" value="1"/>
</dbReference>
<dbReference type="PATRIC" id="fig|1678840.3.peg.3105"/>
<dbReference type="SFLD" id="SFLDG01061">
    <property type="entry name" value="methylthiotransferase"/>
    <property type="match status" value="1"/>
</dbReference>
<dbReference type="InterPro" id="IPR006638">
    <property type="entry name" value="Elp3/MiaA/NifB-like_rSAM"/>
</dbReference>
<sequence>MKVFFDLIGCRLNQAEIEQYAAQFRSQGHEITGSRENADLIIINTCAVTAAAASDSREKIRIAGNNKKAQIIVTGCWSDMDSETAAALPGVVKIIPNQKKDFLPSIILGISPELFDLEPIKREPLPGVHARTRAFIKVQDGCDNFCTFCVTRLVRGKARSVSFEEILQRIQSVQLADGKEIVLTGVNLGAWGLDLNPRTDLTGLLKRILMETDIPRIRLSSLETWNLTEDFVRLWENPRLCPHFHIPLQSGSESVLKRMARRTRLSDFRELVRQARYLDPAFAITTDVIVGFPGETEQEFQQTLDFIREINFSGGHVFPFSSRPGTAAARMDGKITGRIVKERSRILRDEFLKQKDRFYQSFVGETMRVLWENSSVYENNNWELHGMTGNYLTIKSHFPKRLQNEISEVKIEHYDGKSLTGLIL</sequence>
<evidence type="ECO:0000256" key="7">
    <source>
        <dbReference type="ARBA" id="ARBA00023014"/>
    </source>
</evidence>
<dbReference type="Gene3D" id="3.40.50.12160">
    <property type="entry name" value="Methylthiotransferase, N-terminal domain"/>
    <property type="match status" value="1"/>
</dbReference>
<dbReference type="InterPro" id="IPR020612">
    <property type="entry name" value="Methylthiotransferase_CS"/>
</dbReference>
<dbReference type="STRING" id="1678840.ATC1_131611"/>
<evidence type="ECO:0000256" key="4">
    <source>
        <dbReference type="ARBA" id="ARBA00022691"/>
    </source>
</evidence>
<dbReference type="InterPro" id="IPR007197">
    <property type="entry name" value="rSAM"/>
</dbReference>
<dbReference type="NCBIfam" id="TIGR00089">
    <property type="entry name" value="MiaB/RimO family radical SAM methylthiotransferase"/>
    <property type="match status" value="1"/>
</dbReference>
<dbReference type="InterPro" id="IPR006467">
    <property type="entry name" value="MiaB-like_bact"/>
</dbReference>
<dbReference type="InterPro" id="IPR038135">
    <property type="entry name" value="Methylthiotransferase_N_sf"/>
</dbReference>
<dbReference type="AlphaFoldDB" id="A0A0S7BYX3"/>
<dbReference type="PROSITE" id="PS51449">
    <property type="entry name" value="MTTASE_N"/>
    <property type="match status" value="1"/>
</dbReference>
<evidence type="ECO:0000259" key="9">
    <source>
        <dbReference type="PROSITE" id="PS51918"/>
    </source>
</evidence>
<keyword evidence="7" id="KW-0411">Iron-sulfur</keyword>
<dbReference type="GO" id="GO:0046872">
    <property type="term" value="F:metal ion binding"/>
    <property type="evidence" value="ECO:0007669"/>
    <property type="project" value="UniProtKB-KW"/>
</dbReference>
<name>A0A0S7BYX3_9CHLR</name>
<evidence type="ECO:0000256" key="1">
    <source>
        <dbReference type="ARBA" id="ARBA00001966"/>
    </source>
</evidence>
<dbReference type="SMART" id="SM00729">
    <property type="entry name" value="Elp3"/>
    <property type="match status" value="1"/>
</dbReference>
<gene>
    <name evidence="10" type="ORF">ATC1_131611</name>
</gene>
<dbReference type="PROSITE" id="PS51918">
    <property type="entry name" value="RADICAL_SAM"/>
    <property type="match status" value="1"/>
</dbReference>
<dbReference type="NCBIfam" id="TIGR01579">
    <property type="entry name" value="MiaB-like-C"/>
    <property type="match status" value="1"/>
</dbReference>
<keyword evidence="4" id="KW-0949">S-adenosyl-L-methionine</keyword>